<dbReference type="Pfam" id="PF02698">
    <property type="entry name" value="DUF218"/>
    <property type="match status" value="1"/>
</dbReference>
<evidence type="ECO:0000256" key="1">
    <source>
        <dbReference type="SAM" id="MobiDB-lite"/>
    </source>
</evidence>
<dbReference type="GO" id="GO:0005886">
    <property type="term" value="C:plasma membrane"/>
    <property type="evidence" value="ECO:0007669"/>
    <property type="project" value="TreeGrafter"/>
</dbReference>
<dbReference type="EMBL" id="MUZR01000002">
    <property type="protein sequence ID" value="OOC11415.1"/>
    <property type="molecule type" value="Genomic_DNA"/>
</dbReference>
<dbReference type="RefSeq" id="WP_077243410.1">
    <property type="nucleotide sequence ID" value="NZ_MUZR01000002.1"/>
</dbReference>
<dbReference type="InterPro" id="IPR051599">
    <property type="entry name" value="Cell_Envelope_Assoc"/>
</dbReference>
<feature type="region of interest" description="Disordered" evidence="1">
    <location>
        <begin position="252"/>
        <end position="271"/>
    </location>
</feature>
<dbReference type="Proteomes" id="UP000189177">
    <property type="component" value="Unassembled WGS sequence"/>
</dbReference>
<dbReference type="PANTHER" id="PTHR30336">
    <property type="entry name" value="INNER MEMBRANE PROTEIN, PROBABLE PERMEASE"/>
    <property type="match status" value="1"/>
</dbReference>
<evidence type="ECO:0000313" key="4">
    <source>
        <dbReference type="EMBL" id="OOC11415.1"/>
    </source>
</evidence>
<comment type="caution">
    <text evidence="4">The sequence shown here is derived from an EMBL/GenBank/DDBJ whole genome shotgun (WGS) entry which is preliminary data.</text>
</comment>
<evidence type="ECO:0000259" key="3">
    <source>
        <dbReference type="Pfam" id="PF02698"/>
    </source>
</evidence>
<keyword evidence="2" id="KW-0812">Transmembrane</keyword>
<evidence type="ECO:0000256" key="2">
    <source>
        <dbReference type="SAM" id="Phobius"/>
    </source>
</evidence>
<keyword evidence="5" id="KW-1185">Reference proteome</keyword>
<keyword evidence="2" id="KW-1133">Transmembrane helix</keyword>
<proteinExistence type="predicted"/>
<protein>
    <recommendedName>
        <fullName evidence="3">DUF218 domain-containing protein</fullName>
    </recommendedName>
</protein>
<dbReference type="CDD" id="cd06259">
    <property type="entry name" value="YdcF-like"/>
    <property type="match status" value="1"/>
</dbReference>
<accession>A0A1V3A244</accession>
<evidence type="ECO:0000313" key="5">
    <source>
        <dbReference type="Proteomes" id="UP000189177"/>
    </source>
</evidence>
<gene>
    <name evidence="4" type="ORF">B1A74_00110</name>
</gene>
<feature type="transmembrane region" description="Helical" evidence="2">
    <location>
        <begin position="37"/>
        <end position="59"/>
    </location>
</feature>
<keyword evidence="2" id="KW-0472">Membrane</keyword>
<dbReference type="InterPro" id="IPR003848">
    <property type="entry name" value="DUF218"/>
</dbReference>
<feature type="domain" description="DUF218" evidence="3">
    <location>
        <begin position="78"/>
        <end position="240"/>
    </location>
</feature>
<dbReference type="AlphaFoldDB" id="A0A1V3A244"/>
<dbReference type="InterPro" id="IPR014729">
    <property type="entry name" value="Rossmann-like_a/b/a_fold"/>
</dbReference>
<dbReference type="OrthoDB" id="9809813at2"/>
<dbReference type="Gene3D" id="3.40.50.620">
    <property type="entry name" value="HUPs"/>
    <property type="match status" value="1"/>
</dbReference>
<dbReference type="GO" id="GO:0000270">
    <property type="term" value="P:peptidoglycan metabolic process"/>
    <property type="evidence" value="ECO:0007669"/>
    <property type="project" value="TreeGrafter"/>
</dbReference>
<dbReference type="PANTHER" id="PTHR30336:SF4">
    <property type="entry name" value="ENVELOPE BIOGENESIS FACTOR ELYC"/>
    <property type="match status" value="1"/>
</dbReference>
<organism evidence="4 5">
    <name type="scientific">Thioalkalivibrio halophilus</name>
    <dbReference type="NCBI Taxonomy" id="252474"/>
    <lineage>
        <taxon>Bacteria</taxon>
        <taxon>Pseudomonadati</taxon>
        <taxon>Pseudomonadota</taxon>
        <taxon>Gammaproteobacteria</taxon>
        <taxon>Chromatiales</taxon>
        <taxon>Ectothiorhodospiraceae</taxon>
        <taxon>Thioalkalivibrio</taxon>
    </lineage>
</organism>
<dbReference type="GO" id="GO:0043164">
    <property type="term" value="P:Gram-negative-bacterium-type cell wall biogenesis"/>
    <property type="evidence" value="ECO:0007669"/>
    <property type="project" value="TreeGrafter"/>
</dbReference>
<reference evidence="4 5" key="1">
    <citation type="submission" date="2017-02" db="EMBL/GenBank/DDBJ databases">
        <title>Genomic diversity within the haloalkaliphilic genus Thioalkalivibrio.</title>
        <authorList>
            <person name="Ahn A.-C."/>
            <person name="Meier-Kolthoff J."/>
            <person name="Overmars L."/>
            <person name="Richter M."/>
            <person name="Woyke T."/>
            <person name="Sorokin D.Y."/>
            <person name="Muyzer G."/>
        </authorList>
    </citation>
    <scope>NUCLEOTIDE SEQUENCE [LARGE SCALE GENOMIC DNA]</scope>
    <source>
        <strain evidence="4 5">HL17</strain>
    </source>
</reference>
<feature type="transmembrane region" description="Helical" evidence="2">
    <location>
        <begin position="12"/>
        <end position="30"/>
    </location>
</feature>
<name>A0A1V3A244_9GAMM</name>
<sequence>MEIFSLRALAAWFLPPAGPLVLAMVGLLLWHRPAGRWLAVAGVLLLYLFSIPPVGYALMAPLQTPYEPPDDPVLVKADAIVVLGAGYRSGAAEFSGETVNDLALVRLRYAAVLHRRTGLPVIASGGAAKGREPEARWMAEVLEEFGVSSILREDRSRDTRGNALHSARLLREAGLERPLLVTHAHHLPRAIRAFEQAGVEVIPAPTGAFIAPDNGMSPGVFRPRASALRMSWLAMHEYLGIQWYRWRSRDRPATPANAEQPSGGREQGISS</sequence>
<dbReference type="STRING" id="252474.B1A74_00110"/>